<evidence type="ECO:0000313" key="3">
    <source>
        <dbReference type="Proteomes" id="UP000193495"/>
    </source>
</evidence>
<protein>
    <submittedName>
        <fullName evidence="2">Uncharacterized protein</fullName>
    </submittedName>
</protein>
<evidence type="ECO:0000313" key="1">
    <source>
        <dbReference type="EMBL" id="PSK87116.1"/>
    </source>
</evidence>
<sequence length="131" mass="15027">MALYDLVRCKMALPAEITAVTEWRTRSFGRGFQTFEIDGEGALRLFRLERQLHEDHPPRPALLDPDYTDWLRTWTRLETGLSAMQDFNGVLTLEGRDTDGEEWMIETKVVSGQCEPFRISRGRVELPAVAA</sequence>
<keyword evidence="4" id="KW-1185">Reference proteome</keyword>
<evidence type="ECO:0000313" key="2">
    <source>
        <dbReference type="EMBL" id="SLN16262.1"/>
    </source>
</evidence>
<name>A0A1X6YDG6_9RHOB</name>
<dbReference type="EMBL" id="FWFY01000001">
    <property type="protein sequence ID" value="SLN16262.1"/>
    <property type="molecule type" value="Genomic_DNA"/>
</dbReference>
<gene>
    <name evidence="1" type="ORF">CLV79_103163</name>
    <name evidence="2" type="ORF">LOS8367_00236</name>
</gene>
<reference evidence="1 4" key="2">
    <citation type="submission" date="2018-03" db="EMBL/GenBank/DDBJ databases">
        <title>Genomic Encyclopedia of Archaeal and Bacterial Type Strains, Phase II (KMG-II): from individual species to whole genera.</title>
        <authorList>
            <person name="Goeker M."/>
        </authorList>
    </citation>
    <scope>NUCLEOTIDE SEQUENCE [LARGE SCALE GENOMIC DNA]</scope>
    <source>
        <strain evidence="1 4">DSM 29956</strain>
    </source>
</reference>
<evidence type="ECO:0000313" key="4">
    <source>
        <dbReference type="Proteomes" id="UP000240624"/>
    </source>
</evidence>
<dbReference type="RefSeq" id="WP_085894613.1">
    <property type="nucleotide sequence ID" value="NZ_PYGB01000003.1"/>
</dbReference>
<organism evidence="2 3">
    <name type="scientific">Limimaricola soesokkakensis</name>
    <dbReference type="NCBI Taxonomy" id="1343159"/>
    <lineage>
        <taxon>Bacteria</taxon>
        <taxon>Pseudomonadati</taxon>
        <taxon>Pseudomonadota</taxon>
        <taxon>Alphaproteobacteria</taxon>
        <taxon>Rhodobacterales</taxon>
        <taxon>Paracoccaceae</taxon>
        <taxon>Limimaricola</taxon>
    </lineage>
</organism>
<dbReference type="EMBL" id="PYGB01000003">
    <property type="protein sequence ID" value="PSK87116.1"/>
    <property type="molecule type" value="Genomic_DNA"/>
</dbReference>
<proteinExistence type="predicted"/>
<accession>A0A1X6YDG6</accession>
<dbReference type="AlphaFoldDB" id="A0A1X6YDG6"/>
<dbReference type="Proteomes" id="UP000193495">
    <property type="component" value="Unassembled WGS sequence"/>
</dbReference>
<reference evidence="2 3" key="1">
    <citation type="submission" date="2017-03" db="EMBL/GenBank/DDBJ databases">
        <authorList>
            <person name="Afonso C.L."/>
            <person name="Miller P.J."/>
            <person name="Scott M.A."/>
            <person name="Spackman E."/>
            <person name="Goraichik I."/>
            <person name="Dimitrov K.M."/>
            <person name="Suarez D.L."/>
            <person name="Swayne D.E."/>
        </authorList>
    </citation>
    <scope>NUCLEOTIDE SEQUENCE [LARGE SCALE GENOMIC DNA]</scope>
    <source>
        <strain evidence="2 3">CECT 8367</strain>
    </source>
</reference>
<dbReference type="Proteomes" id="UP000240624">
    <property type="component" value="Unassembled WGS sequence"/>
</dbReference>